<dbReference type="PANTHER" id="PTHR42881">
    <property type="entry name" value="PROLYL ENDOPEPTIDASE"/>
    <property type="match status" value="1"/>
</dbReference>
<protein>
    <recommendedName>
        <fullName evidence="2">Peptidase S9A N-terminal domain-containing protein</fullName>
    </recommendedName>
</protein>
<dbReference type="InterPro" id="IPR023302">
    <property type="entry name" value="Pept_S9A_N"/>
</dbReference>
<accession>A0A3P7QLA2</accession>
<dbReference type="EMBL" id="UYRU01081252">
    <property type="protein sequence ID" value="VDN31736.1"/>
    <property type="molecule type" value="Genomic_DNA"/>
</dbReference>
<name>A0A3P7QLA2_DIBLA</name>
<evidence type="ECO:0000313" key="3">
    <source>
        <dbReference type="EMBL" id="VDN31736.1"/>
    </source>
</evidence>
<proteinExistence type="predicted"/>
<reference evidence="3 4" key="1">
    <citation type="submission" date="2018-11" db="EMBL/GenBank/DDBJ databases">
        <authorList>
            <consortium name="Pathogen Informatics"/>
        </authorList>
    </citation>
    <scope>NUCLEOTIDE SEQUENCE [LARGE SCALE GENOMIC DNA]</scope>
</reference>
<keyword evidence="1" id="KW-0472">Membrane</keyword>
<dbReference type="SUPFAM" id="SSF50993">
    <property type="entry name" value="Peptidase/esterase 'gauge' domain"/>
    <property type="match status" value="1"/>
</dbReference>
<dbReference type="OrthoDB" id="248387at2759"/>
<gene>
    <name evidence="3" type="ORF">DILT_LOCUS15818</name>
</gene>
<keyword evidence="1" id="KW-0812">Transmembrane</keyword>
<dbReference type="Proteomes" id="UP000281553">
    <property type="component" value="Unassembled WGS sequence"/>
</dbReference>
<dbReference type="PANTHER" id="PTHR42881:SF2">
    <property type="entry name" value="PROLYL ENDOPEPTIDASE"/>
    <property type="match status" value="1"/>
</dbReference>
<evidence type="ECO:0000259" key="2">
    <source>
        <dbReference type="Pfam" id="PF02897"/>
    </source>
</evidence>
<keyword evidence="1" id="KW-1133">Transmembrane helix</keyword>
<dbReference type="GO" id="GO:0004252">
    <property type="term" value="F:serine-type endopeptidase activity"/>
    <property type="evidence" value="ECO:0007669"/>
    <property type="project" value="InterPro"/>
</dbReference>
<dbReference type="AlphaFoldDB" id="A0A3P7QLA2"/>
<dbReference type="Pfam" id="PF02897">
    <property type="entry name" value="Peptidase_S9_N"/>
    <property type="match status" value="1"/>
</dbReference>
<dbReference type="Gene3D" id="2.130.10.120">
    <property type="entry name" value="Prolyl oligopeptidase, N-terminal domain"/>
    <property type="match status" value="1"/>
</dbReference>
<sequence>MKMKWVDWSTQPCFTTLIIVNVLEIVPFSAARAIMPSGNRRTMHMNRLGIFQVFKLLARHIYRSVHDPYRWLEDPNSEETKAFVDAQNALTMPFINSCPVKKDIRAKIATLWDFPKYRCPFKRGPRYFYFYNSGLQNQDVLYVMDQVGGSSKVFFDPNALDAEGLTALSTYGFSEDGEYFAYGLSHAGSDWVVIKVKKVSTGEDLPDKLERVKFSGISWTHDNKGFFYAILFIVLFRPSRMPKT</sequence>
<evidence type="ECO:0000313" key="4">
    <source>
        <dbReference type="Proteomes" id="UP000281553"/>
    </source>
</evidence>
<evidence type="ECO:0000256" key="1">
    <source>
        <dbReference type="SAM" id="Phobius"/>
    </source>
</evidence>
<dbReference type="GO" id="GO:0005829">
    <property type="term" value="C:cytosol"/>
    <property type="evidence" value="ECO:0007669"/>
    <property type="project" value="TreeGrafter"/>
</dbReference>
<feature type="transmembrane region" description="Helical" evidence="1">
    <location>
        <begin position="14"/>
        <end position="35"/>
    </location>
</feature>
<organism evidence="3 4">
    <name type="scientific">Dibothriocephalus latus</name>
    <name type="common">Fish tapeworm</name>
    <name type="synonym">Diphyllobothrium latum</name>
    <dbReference type="NCBI Taxonomy" id="60516"/>
    <lineage>
        <taxon>Eukaryota</taxon>
        <taxon>Metazoa</taxon>
        <taxon>Spiralia</taxon>
        <taxon>Lophotrochozoa</taxon>
        <taxon>Platyhelminthes</taxon>
        <taxon>Cestoda</taxon>
        <taxon>Eucestoda</taxon>
        <taxon>Diphyllobothriidea</taxon>
        <taxon>Diphyllobothriidae</taxon>
        <taxon>Dibothriocephalus</taxon>
    </lineage>
</organism>
<dbReference type="InterPro" id="IPR051167">
    <property type="entry name" value="Prolyl_oligopep/macrocyclase"/>
</dbReference>
<dbReference type="GO" id="GO:0070012">
    <property type="term" value="F:oligopeptidase activity"/>
    <property type="evidence" value="ECO:0007669"/>
    <property type="project" value="TreeGrafter"/>
</dbReference>
<keyword evidence="4" id="KW-1185">Reference proteome</keyword>
<feature type="domain" description="Peptidase S9A N-terminal" evidence="2">
    <location>
        <begin position="64"/>
        <end position="229"/>
    </location>
</feature>